<evidence type="ECO:0000313" key="3">
    <source>
        <dbReference type="Proteomes" id="UP000198983"/>
    </source>
</evidence>
<reference evidence="2 3" key="1">
    <citation type="submission" date="2016-10" db="EMBL/GenBank/DDBJ databases">
        <authorList>
            <person name="de Groot N.N."/>
        </authorList>
    </citation>
    <scope>NUCLEOTIDE SEQUENCE [LARGE SCALE GENOMIC DNA]</scope>
    <source>
        <strain evidence="2 3">DSM 22024</strain>
    </source>
</reference>
<feature type="transmembrane region" description="Helical" evidence="1">
    <location>
        <begin position="12"/>
        <end position="45"/>
    </location>
</feature>
<gene>
    <name evidence="2" type="ORF">SAMN04489717_0314</name>
</gene>
<dbReference type="Pfam" id="PF04854">
    <property type="entry name" value="DUF624"/>
    <property type="match status" value="1"/>
</dbReference>
<feature type="transmembrane region" description="Helical" evidence="1">
    <location>
        <begin position="65"/>
        <end position="88"/>
    </location>
</feature>
<accession>A0A1H1LFU3</accession>
<keyword evidence="1" id="KW-0472">Membrane</keyword>
<feature type="transmembrane region" description="Helical" evidence="1">
    <location>
        <begin position="100"/>
        <end position="128"/>
    </location>
</feature>
<dbReference type="AlphaFoldDB" id="A0A1H1LFU3"/>
<evidence type="ECO:0000256" key="1">
    <source>
        <dbReference type="SAM" id="Phobius"/>
    </source>
</evidence>
<feature type="transmembrane region" description="Helical" evidence="1">
    <location>
        <begin position="148"/>
        <end position="180"/>
    </location>
</feature>
<keyword evidence="1" id="KW-1133">Transmembrane helix</keyword>
<dbReference type="Proteomes" id="UP000198983">
    <property type="component" value="Chromosome I"/>
</dbReference>
<dbReference type="STRING" id="117157.SAMN04489717_0314"/>
<protein>
    <submittedName>
        <fullName evidence="2">Uncharacterized membrane protein YesL</fullName>
    </submittedName>
</protein>
<dbReference type="EMBL" id="LT629732">
    <property type="protein sequence ID" value="SDR73386.1"/>
    <property type="molecule type" value="Genomic_DNA"/>
</dbReference>
<dbReference type="OrthoDB" id="3827758at2"/>
<evidence type="ECO:0000313" key="2">
    <source>
        <dbReference type="EMBL" id="SDR73386.1"/>
    </source>
</evidence>
<name>A0A1H1LFU3_9ACTN</name>
<sequence length="212" mass="22492">MQILTRPLEALFTMVVAGLLWVLTAVPLVTLGPGTAGLAAVMMEWGEDGPPSVWSTFWGGFRSHLRQSLGLGFGAAVAGALLTIDLLYGLRATDAPLRAVVMVAAIIGILAVGGTLVFLFPVMVTYPAPWRRVLRNSALFAAAHPLTTLLSLFLLLLAALLVITVPAAVPAIAGFVTWVISRLVRRVFRRFAARQEAVARKSERTGPPVAAG</sequence>
<organism evidence="2 3">
    <name type="scientific">Actinopolymorpha singaporensis</name>
    <dbReference type="NCBI Taxonomy" id="117157"/>
    <lineage>
        <taxon>Bacteria</taxon>
        <taxon>Bacillati</taxon>
        <taxon>Actinomycetota</taxon>
        <taxon>Actinomycetes</taxon>
        <taxon>Propionibacteriales</taxon>
        <taxon>Actinopolymorphaceae</taxon>
        <taxon>Actinopolymorpha</taxon>
    </lineage>
</organism>
<keyword evidence="1" id="KW-0812">Transmembrane</keyword>
<keyword evidence="3" id="KW-1185">Reference proteome</keyword>
<dbReference type="RefSeq" id="WP_157728145.1">
    <property type="nucleotide sequence ID" value="NZ_LT629732.1"/>
</dbReference>
<proteinExistence type="predicted"/>
<dbReference type="InterPro" id="IPR006938">
    <property type="entry name" value="DUF624"/>
</dbReference>